<proteinExistence type="predicted"/>
<feature type="binding site" evidence="5">
    <location>
        <position position="159"/>
    </location>
    <ligand>
        <name>Fe cation</name>
        <dbReference type="ChEBI" id="CHEBI:24875"/>
        <label>2</label>
    </ligand>
</feature>
<feature type="binding site" evidence="5">
    <location>
        <position position="121"/>
    </location>
    <ligand>
        <name>Fe cation</name>
        <dbReference type="ChEBI" id="CHEBI:24875"/>
        <label>1</label>
    </ligand>
</feature>
<sequence length="376" mass="41977">MAILGTKPVSDEEVGLLASEHSEGVEDQGTSTLRPATLVAAVVTIFLMSGCLISLYTYNQSDHDSSEEYSLESLSKPKYPLNFLVVGDWGREGAYNQTLVAKQMGKVGRHLGIKFVISVGDNFYQAGLKGPQDPKFKNSFSKVYTAESLQTQWLAVLGNHDYLGDALLQIGDGLTRKDKRWFCDRFYQLKYPLCGSHNLGHCEKFVELFFIDTTPFVDKYWDAEQARTFDWRGIGPRQEYLDSQLKNLSLALESSTATWKIVVGHHTIRSLGRHGETPELVKSVLPILESHNVDVYINGHDHCLEHIKREDSAVHFVTSGAGSKSFQGLREGTTEEGLQFGYDGQGFISVSMAAQALRIDFHDALGNNLYELNLKK</sequence>
<evidence type="ECO:0000259" key="6">
    <source>
        <dbReference type="Pfam" id="PF00149"/>
    </source>
</evidence>
<comment type="catalytic activity">
    <reaction evidence="1 4">
        <text>a phosphate monoester + H2O = an alcohol + phosphate</text>
        <dbReference type="Rhea" id="RHEA:15017"/>
        <dbReference type="ChEBI" id="CHEBI:15377"/>
        <dbReference type="ChEBI" id="CHEBI:30879"/>
        <dbReference type="ChEBI" id="CHEBI:43474"/>
        <dbReference type="ChEBI" id="CHEBI:67140"/>
        <dbReference type="EC" id="3.1.3.2"/>
    </reaction>
</comment>
<keyword evidence="8" id="KW-1185">Reference proteome</keyword>
<comment type="caution">
    <text evidence="7">The sequence shown here is derived from an EMBL/GenBank/DDBJ whole genome shotgun (WGS) entry which is preliminary data.</text>
</comment>
<evidence type="ECO:0000313" key="7">
    <source>
        <dbReference type="EMBL" id="KAG0561191.1"/>
    </source>
</evidence>
<dbReference type="EMBL" id="CM026430">
    <property type="protein sequence ID" value="KAG0561190.1"/>
    <property type="molecule type" value="Genomic_DNA"/>
</dbReference>
<dbReference type="PANTHER" id="PTHR10161:SF14">
    <property type="entry name" value="TARTRATE-RESISTANT ACID PHOSPHATASE TYPE 5"/>
    <property type="match status" value="1"/>
</dbReference>
<keyword evidence="2" id="KW-0732">Signal</keyword>
<evidence type="ECO:0000256" key="1">
    <source>
        <dbReference type="ARBA" id="ARBA00000032"/>
    </source>
</evidence>
<dbReference type="InterPro" id="IPR004843">
    <property type="entry name" value="Calcineurin-like_PHP"/>
</dbReference>
<feature type="binding site" evidence="5">
    <location>
        <position position="88"/>
    </location>
    <ligand>
        <name>Fe cation</name>
        <dbReference type="ChEBI" id="CHEBI:24875"/>
        <label>1</label>
    </ligand>
</feature>
<evidence type="ECO:0000256" key="4">
    <source>
        <dbReference type="PIRNR" id="PIRNR000898"/>
    </source>
</evidence>
<keyword evidence="3 4" id="KW-0378">Hydrolase</keyword>
<feature type="binding site" evidence="5">
    <location>
        <position position="302"/>
    </location>
    <ligand>
        <name>Fe cation</name>
        <dbReference type="ChEBI" id="CHEBI:24875"/>
        <label>1</label>
    </ligand>
</feature>
<dbReference type="PIRSF" id="PIRSF000898">
    <property type="entry name" value="Acid_Ptase_5"/>
    <property type="match status" value="1"/>
</dbReference>
<dbReference type="EC" id="3.1.3.2" evidence="4"/>
<evidence type="ECO:0000313" key="8">
    <source>
        <dbReference type="Proteomes" id="UP000822688"/>
    </source>
</evidence>
<accession>A0A8T0GNN9</accession>
<comment type="cofactor">
    <cofactor evidence="5">
        <name>Fe cation</name>
        <dbReference type="ChEBI" id="CHEBI:24875"/>
    </cofactor>
    <text evidence="5">Binds 2 iron ions per subunit.</text>
</comment>
<dbReference type="InterPro" id="IPR029052">
    <property type="entry name" value="Metallo-depent_PP-like"/>
</dbReference>
<dbReference type="Pfam" id="PF00149">
    <property type="entry name" value="Metallophos"/>
    <property type="match status" value="1"/>
</dbReference>
<reference evidence="7" key="1">
    <citation type="submission" date="2020-06" db="EMBL/GenBank/DDBJ databases">
        <title>WGS assembly of Ceratodon purpureus strain R40.</title>
        <authorList>
            <person name="Carey S.B."/>
            <person name="Jenkins J."/>
            <person name="Shu S."/>
            <person name="Lovell J.T."/>
            <person name="Sreedasyam A."/>
            <person name="Maumus F."/>
            <person name="Tiley G.P."/>
            <person name="Fernandez-Pozo N."/>
            <person name="Barry K."/>
            <person name="Chen C."/>
            <person name="Wang M."/>
            <person name="Lipzen A."/>
            <person name="Daum C."/>
            <person name="Saski C.A."/>
            <person name="Payton A.C."/>
            <person name="Mcbreen J.C."/>
            <person name="Conrad R.E."/>
            <person name="Kollar L.M."/>
            <person name="Olsson S."/>
            <person name="Huttunen S."/>
            <person name="Landis J.B."/>
            <person name="Wickett N.J."/>
            <person name="Johnson M.G."/>
            <person name="Rensing S.A."/>
            <person name="Grimwood J."/>
            <person name="Schmutz J."/>
            <person name="Mcdaniel S.F."/>
        </authorList>
    </citation>
    <scope>NUCLEOTIDE SEQUENCE</scope>
    <source>
        <strain evidence="7">R40</strain>
    </source>
</reference>
<dbReference type="GO" id="GO:0046872">
    <property type="term" value="F:metal ion binding"/>
    <property type="evidence" value="ECO:0007669"/>
    <property type="project" value="UniProtKB-KW"/>
</dbReference>
<dbReference type="EMBL" id="CM026430">
    <property type="protein sequence ID" value="KAG0561186.1"/>
    <property type="molecule type" value="Genomic_DNA"/>
</dbReference>
<name>A0A8T0GNN9_CERPU</name>
<dbReference type="InterPro" id="IPR051558">
    <property type="entry name" value="Metallophosphoesterase_PAP"/>
</dbReference>
<feature type="binding site" evidence="5">
    <location>
        <position position="300"/>
    </location>
    <ligand>
        <name>Fe cation</name>
        <dbReference type="ChEBI" id="CHEBI:24875"/>
        <label>2</label>
    </ligand>
</feature>
<protein>
    <recommendedName>
        <fullName evidence="4">Purple acid phosphatase</fullName>
        <ecNumber evidence="4">3.1.3.2</ecNumber>
    </recommendedName>
</protein>
<dbReference type="GO" id="GO:0003993">
    <property type="term" value="F:acid phosphatase activity"/>
    <property type="evidence" value="ECO:0007669"/>
    <property type="project" value="UniProtKB-UniRule"/>
</dbReference>
<dbReference type="EMBL" id="CM026430">
    <property type="protein sequence ID" value="KAG0561191.1"/>
    <property type="molecule type" value="Genomic_DNA"/>
</dbReference>
<evidence type="ECO:0000256" key="3">
    <source>
        <dbReference type="ARBA" id="ARBA00022801"/>
    </source>
</evidence>
<gene>
    <name evidence="7" type="ORF">KC19_9G043900</name>
</gene>
<dbReference type="EMBL" id="CM026430">
    <property type="protein sequence ID" value="KAG0561192.1"/>
    <property type="molecule type" value="Genomic_DNA"/>
</dbReference>
<feature type="binding site" evidence="5">
    <location>
        <position position="121"/>
    </location>
    <ligand>
        <name>Fe cation</name>
        <dbReference type="ChEBI" id="CHEBI:24875"/>
        <label>2</label>
    </ligand>
</feature>
<dbReference type="SUPFAM" id="SSF56300">
    <property type="entry name" value="Metallo-dependent phosphatases"/>
    <property type="match status" value="1"/>
</dbReference>
<dbReference type="Proteomes" id="UP000822688">
    <property type="component" value="Chromosome 9"/>
</dbReference>
<evidence type="ECO:0000256" key="5">
    <source>
        <dbReference type="PIRSR" id="PIRSR000898-1"/>
    </source>
</evidence>
<dbReference type="AlphaFoldDB" id="A0A8T0GNN9"/>
<dbReference type="PANTHER" id="PTHR10161">
    <property type="entry name" value="TARTRATE-RESISTANT ACID PHOSPHATASE TYPE 5"/>
    <property type="match status" value="1"/>
</dbReference>
<dbReference type="CDD" id="cd07378">
    <property type="entry name" value="MPP_ACP5"/>
    <property type="match status" value="1"/>
</dbReference>
<keyword evidence="5" id="KW-0479">Metal-binding</keyword>
<dbReference type="InterPro" id="IPR024927">
    <property type="entry name" value="Acid_PPase"/>
</dbReference>
<organism evidence="7 8">
    <name type="scientific">Ceratodon purpureus</name>
    <name type="common">Fire moss</name>
    <name type="synonym">Dicranum purpureum</name>
    <dbReference type="NCBI Taxonomy" id="3225"/>
    <lineage>
        <taxon>Eukaryota</taxon>
        <taxon>Viridiplantae</taxon>
        <taxon>Streptophyta</taxon>
        <taxon>Embryophyta</taxon>
        <taxon>Bryophyta</taxon>
        <taxon>Bryophytina</taxon>
        <taxon>Bryopsida</taxon>
        <taxon>Dicranidae</taxon>
        <taxon>Pseudoditrichales</taxon>
        <taxon>Ditrichaceae</taxon>
        <taxon>Ceratodon</taxon>
    </lineage>
</organism>
<feature type="binding site" evidence="5">
    <location>
        <position position="124"/>
    </location>
    <ligand>
        <name>Fe cation</name>
        <dbReference type="ChEBI" id="CHEBI:24875"/>
        <label>1</label>
    </ligand>
</feature>
<evidence type="ECO:0000256" key="2">
    <source>
        <dbReference type="ARBA" id="ARBA00022729"/>
    </source>
</evidence>
<feature type="domain" description="Calcineurin-like phosphoesterase" evidence="6">
    <location>
        <begin position="82"/>
        <end position="303"/>
    </location>
</feature>
<keyword evidence="4 5" id="KW-0408">Iron</keyword>
<feature type="binding site" evidence="5">
    <location>
        <position position="265"/>
    </location>
    <ligand>
        <name>Fe cation</name>
        <dbReference type="ChEBI" id="CHEBI:24875"/>
        <label>2</label>
    </ligand>
</feature>
<dbReference type="Gene3D" id="3.60.21.10">
    <property type="match status" value="1"/>
</dbReference>